<dbReference type="SUPFAM" id="SSF56784">
    <property type="entry name" value="HAD-like"/>
    <property type="match status" value="1"/>
</dbReference>
<evidence type="ECO:0000313" key="4">
    <source>
        <dbReference type="Proteomes" id="UP001633002"/>
    </source>
</evidence>
<evidence type="ECO:0000259" key="2">
    <source>
        <dbReference type="PROSITE" id="PS50969"/>
    </source>
</evidence>
<dbReference type="InterPro" id="IPR023214">
    <property type="entry name" value="HAD_sf"/>
</dbReference>
<dbReference type="Gene3D" id="3.40.50.1000">
    <property type="entry name" value="HAD superfamily/HAD-like"/>
    <property type="match status" value="1"/>
</dbReference>
<comment type="caution">
    <text evidence="3">The sequence shown here is derived from an EMBL/GenBank/DDBJ whole genome shotgun (WGS) entry which is preliminary data.</text>
</comment>
<dbReference type="InterPro" id="IPR004274">
    <property type="entry name" value="FCP1_dom"/>
</dbReference>
<keyword evidence="4" id="KW-1185">Reference proteome</keyword>
<sequence length="259" mass="29252">MALVDFIFGSLKSELAFIWTETQCPNTGLTHPDKNKPLVRRELSKLWNGEHGVPWGKGVFGPSNTILIDDDPTKIVDNPPNTAILFKTYKVTDPEDHQLEKLQDYLELLAEAEDVQKYMESKPYEKFELRLRTNSVEDVPSVNFKLDESESLEFLISEALSLNVSDGSSSTTVPPSPKKTVKAPVSALSSMHRSSQEERRKDGKQMPKFPSTELGRNVSIKVYNYPKADEASRSRDRLAGKPRVTADRSRNLEGRWRGD</sequence>
<feature type="compositionally biased region" description="Basic and acidic residues" evidence="1">
    <location>
        <begin position="227"/>
        <end position="259"/>
    </location>
</feature>
<protein>
    <recommendedName>
        <fullName evidence="2">FCP1 homology domain-containing protein</fullName>
    </recommendedName>
</protein>
<dbReference type="Proteomes" id="UP001633002">
    <property type="component" value="Unassembled WGS sequence"/>
</dbReference>
<organism evidence="3 4">
    <name type="scientific">Riccia sorocarpa</name>
    <dbReference type="NCBI Taxonomy" id="122646"/>
    <lineage>
        <taxon>Eukaryota</taxon>
        <taxon>Viridiplantae</taxon>
        <taxon>Streptophyta</taxon>
        <taxon>Embryophyta</taxon>
        <taxon>Marchantiophyta</taxon>
        <taxon>Marchantiopsida</taxon>
        <taxon>Marchantiidae</taxon>
        <taxon>Marchantiales</taxon>
        <taxon>Ricciaceae</taxon>
        <taxon>Riccia</taxon>
    </lineage>
</organism>
<accession>A0ABD3HHA2</accession>
<evidence type="ECO:0000313" key="3">
    <source>
        <dbReference type="EMBL" id="KAL3690788.1"/>
    </source>
</evidence>
<feature type="region of interest" description="Disordered" evidence="1">
    <location>
        <begin position="164"/>
        <end position="259"/>
    </location>
</feature>
<feature type="compositionally biased region" description="Basic and acidic residues" evidence="1">
    <location>
        <begin position="194"/>
        <end position="205"/>
    </location>
</feature>
<dbReference type="AlphaFoldDB" id="A0ABD3HHA2"/>
<dbReference type="EMBL" id="JBJQOH010000003">
    <property type="protein sequence ID" value="KAL3690788.1"/>
    <property type="molecule type" value="Genomic_DNA"/>
</dbReference>
<dbReference type="InterPro" id="IPR036412">
    <property type="entry name" value="HAD-like_sf"/>
</dbReference>
<name>A0ABD3HHA2_9MARC</name>
<feature type="domain" description="FCP1 homology" evidence="2">
    <location>
        <begin position="1"/>
        <end position="109"/>
    </location>
</feature>
<dbReference type="Pfam" id="PF03031">
    <property type="entry name" value="NIF"/>
    <property type="match status" value="1"/>
</dbReference>
<dbReference type="PROSITE" id="PS50969">
    <property type="entry name" value="FCP1"/>
    <property type="match status" value="1"/>
</dbReference>
<proteinExistence type="predicted"/>
<gene>
    <name evidence="3" type="ORF">R1sor_004439</name>
</gene>
<reference evidence="3 4" key="1">
    <citation type="submission" date="2024-09" db="EMBL/GenBank/DDBJ databases">
        <title>Chromosome-scale assembly of Riccia sorocarpa.</title>
        <authorList>
            <person name="Paukszto L."/>
        </authorList>
    </citation>
    <scope>NUCLEOTIDE SEQUENCE [LARGE SCALE GENOMIC DNA]</scope>
    <source>
        <strain evidence="3">LP-2024</strain>
        <tissue evidence="3">Aerial parts of the thallus</tissue>
    </source>
</reference>
<evidence type="ECO:0000256" key="1">
    <source>
        <dbReference type="SAM" id="MobiDB-lite"/>
    </source>
</evidence>